<accession>X0ZZL7</accession>
<gene>
    <name evidence="6" type="ORF">S01H4_32640</name>
</gene>
<keyword evidence="1" id="KW-0479">Metal-binding</keyword>
<protein>
    <recommendedName>
        <fullName evidence="5">F420-non-reducing hydrogenase iron-sulfur subunit D domain-containing protein</fullName>
    </recommendedName>
</protein>
<dbReference type="InterPro" id="IPR003813">
    <property type="entry name" value="MvhD/FlpD"/>
</dbReference>
<feature type="domain" description="F420-non-reducing hydrogenase iron-sulfur subunit D" evidence="5">
    <location>
        <begin position="9"/>
        <end position="131"/>
    </location>
</feature>
<evidence type="ECO:0000259" key="5">
    <source>
        <dbReference type="Pfam" id="PF02662"/>
    </source>
</evidence>
<evidence type="ECO:0000256" key="1">
    <source>
        <dbReference type="ARBA" id="ARBA00022723"/>
    </source>
</evidence>
<comment type="caution">
    <text evidence="6">The sequence shown here is derived from an EMBL/GenBank/DDBJ whole genome shotgun (WGS) entry which is preliminary data.</text>
</comment>
<dbReference type="AlphaFoldDB" id="X0ZZL7"/>
<reference evidence="6" key="1">
    <citation type="journal article" date="2014" name="Front. Microbiol.">
        <title>High frequency of phylogenetically diverse reductive dehalogenase-homologous genes in deep subseafloor sedimentary metagenomes.</title>
        <authorList>
            <person name="Kawai M."/>
            <person name="Futagami T."/>
            <person name="Toyoda A."/>
            <person name="Takaki Y."/>
            <person name="Nishi S."/>
            <person name="Hori S."/>
            <person name="Arai W."/>
            <person name="Tsubouchi T."/>
            <person name="Morono Y."/>
            <person name="Uchiyama I."/>
            <person name="Ito T."/>
            <person name="Fujiyama A."/>
            <person name="Inagaki F."/>
            <person name="Takami H."/>
        </authorList>
    </citation>
    <scope>NUCLEOTIDE SEQUENCE</scope>
    <source>
        <strain evidence="6">Expedition CK06-06</strain>
    </source>
</reference>
<keyword evidence="3" id="KW-0408">Iron</keyword>
<dbReference type="GO" id="GO:0046872">
    <property type="term" value="F:metal ion binding"/>
    <property type="evidence" value="ECO:0007669"/>
    <property type="project" value="UniProtKB-KW"/>
</dbReference>
<sequence>MNNDFEPKIIYFLCGWCGTGGSETASAHHLYYPENVLISRVNCIGSLPTVHILRALIEGADGVVISGCYPGDCHYNDGNFRARRKIALVKSILDTLGLETERVWFRFVAHGEGKRFVDTAVEFNDHIKQLGPNPLQNKKET</sequence>
<evidence type="ECO:0000256" key="4">
    <source>
        <dbReference type="ARBA" id="ARBA00023014"/>
    </source>
</evidence>
<dbReference type="GO" id="GO:0051536">
    <property type="term" value="F:iron-sulfur cluster binding"/>
    <property type="evidence" value="ECO:0007669"/>
    <property type="project" value="UniProtKB-KW"/>
</dbReference>
<name>X0ZZL7_9ZZZZ</name>
<evidence type="ECO:0000256" key="2">
    <source>
        <dbReference type="ARBA" id="ARBA00023002"/>
    </source>
</evidence>
<dbReference type="Pfam" id="PF02662">
    <property type="entry name" value="FlpD"/>
    <property type="match status" value="1"/>
</dbReference>
<dbReference type="EMBL" id="BART01017091">
    <property type="protein sequence ID" value="GAG74979.1"/>
    <property type="molecule type" value="Genomic_DNA"/>
</dbReference>
<dbReference type="GO" id="GO:0016491">
    <property type="term" value="F:oxidoreductase activity"/>
    <property type="evidence" value="ECO:0007669"/>
    <property type="project" value="UniProtKB-KW"/>
</dbReference>
<organism evidence="6">
    <name type="scientific">marine sediment metagenome</name>
    <dbReference type="NCBI Taxonomy" id="412755"/>
    <lineage>
        <taxon>unclassified sequences</taxon>
        <taxon>metagenomes</taxon>
        <taxon>ecological metagenomes</taxon>
    </lineage>
</organism>
<evidence type="ECO:0000313" key="6">
    <source>
        <dbReference type="EMBL" id="GAG74979.1"/>
    </source>
</evidence>
<proteinExistence type="predicted"/>
<keyword evidence="4" id="KW-0411">Iron-sulfur</keyword>
<evidence type="ECO:0000256" key="3">
    <source>
        <dbReference type="ARBA" id="ARBA00023004"/>
    </source>
</evidence>
<keyword evidence="2" id="KW-0560">Oxidoreductase</keyword>